<keyword evidence="2" id="KW-0808">Transferase</keyword>
<dbReference type="CDD" id="cd07431">
    <property type="entry name" value="PHP_PolIIIA"/>
    <property type="match status" value="1"/>
</dbReference>
<dbReference type="SMART" id="SM00481">
    <property type="entry name" value="POLIIIAc"/>
    <property type="match status" value="1"/>
</dbReference>
<accession>A0A1I0R002</accession>
<dbReference type="InterPro" id="IPR016195">
    <property type="entry name" value="Pol/histidinol_Pase-like"/>
</dbReference>
<evidence type="ECO:0000256" key="6">
    <source>
        <dbReference type="ARBA" id="ARBA00049244"/>
    </source>
</evidence>
<protein>
    <recommendedName>
        <fullName evidence="1">DNA-directed DNA polymerase</fullName>
        <ecNumber evidence="1">2.7.7.7</ecNumber>
    </recommendedName>
</protein>
<sequence>MFLNCHSYHSLRYGTISIKELVKQAVRFNIKTLALTDINTVTGIYDFYKLCRDHNIKPIVGVEIRVQDELYYICLAKNQKSIAEVNRLLTAYNCEDIEIPKANPDFTDTFVIYPLENIPEKLADHEFIGIRKNQLNLLIKPELKQFIHKMIILHPVTFTTPEEYELHKIVRAIDHNTLISKLTEADYCKDNEMFTDKKELLAQFYHESQIIENTKYIVNSCHFDFDFSTPKNKKHFTDSRENDFELLKKLAYEGLSKRYSGDNLQAKARLDKELGVIDQLNFCAYFLITWDIIQYSNRMGFMHVGRGSGANSIVSYCIGITDICPLELDLYFERFLNLNRKTPPDFDIDWSWQTRDIILEYIFDKYGKDHVAFCGTNVEFKYRSIFREVGKVFGLPKEELDILATKPIQEHDNNSVFKQVHYYGKLLEKFPNQRSMHSCGILISEEPITNYSALEMPPKGFPIVQFDMYTAEEIGLEKFDILSQRGLGTIDDTVKLIKEKRGIDIDIRDTSLSKDEARCNEFLSSGKTIGCFYIESPAMRGLLRRLKCDNYKVLVAASSIIRPGVAQSGMMREYIFRHNHPTKFEYFHEVFEKELGETYGIMVYQEDVIKIALHFGGLSAPDGDVLRRAMSGKGRSLSALQKVKDNFFESCKNLGHPEQLSMEVYRQIESFAGYSFCKAHSASYAVESYQSLYLKVYYPIEFMVSAINNGGGFYRTEVYIHEAKMSGATIHNPCVNLSEYQTTVYDSDVYLGLMHIEKLETRLAQLIPEERAQNGEYTSLENFVKRIPIGIETLQILIFIGAFRFTGKQKHELLIESRFLLGTHKIAFRHLTLLDEPQKYYQLPSIERNRFEDAFDEIEIVGFPVSFSPFDLLQTRYRGSVLVKDLLRFHKQQVKMLAYLISRKHVPTKKGTMYFGTWIDAQGEYFDTAHFPNSLEEYPFQGGGCYLLLGTVEVDSHFPTVTIHKMAKMPFIPDPRYSMDEEKSLEAQRNLHEDISMTFRKPYPQEHEIGLPRYKTLYENLINITKV</sequence>
<keyword evidence="5" id="KW-0239">DNA-directed DNA polymerase</keyword>
<dbReference type="Pfam" id="PF07733">
    <property type="entry name" value="DNA_pol3_alpha"/>
    <property type="match status" value="1"/>
</dbReference>
<evidence type="ECO:0000256" key="3">
    <source>
        <dbReference type="ARBA" id="ARBA00022695"/>
    </source>
</evidence>
<keyword evidence="9" id="KW-1185">Reference proteome</keyword>
<keyword evidence="4" id="KW-0235">DNA replication</keyword>
<comment type="catalytic activity">
    <reaction evidence="6">
        <text>DNA(n) + a 2'-deoxyribonucleoside 5'-triphosphate = DNA(n+1) + diphosphate</text>
        <dbReference type="Rhea" id="RHEA:22508"/>
        <dbReference type="Rhea" id="RHEA-COMP:17339"/>
        <dbReference type="Rhea" id="RHEA-COMP:17340"/>
        <dbReference type="ChEBI" id="CHEBI:33019"/>
        <dbReference type="ChEBI" id="CHEBI:61560"/>
        <dbReference type="ChEBI" id="CHEBI:173112"/>
        <dbReference type="EC" id="2.7.7.7"/>
    </reaction>
</comment>
<dbReference type="Gene3D" id="3.20.20.140">
    <property type="entry name" value="Metal-dependent hydrolases"/>
    <property type="match status" value="2"/>
</dbReference>
<dbReference type="OrthoDB" id="9803237at2"/>
<dbReference type="EMBL" id="FOIU01000001">
    <property type="protein sequence ID" value="SEW33271.1"/>
    <property type="molecule type" value="Genomic_DNA"/>
</dbReference>
<keyword evidence="3" id="KW-0548">Nucleotidyltransferase</keyword>
<proteinExistence type="predicted"/>
<organism evidence="8 9">
    <name type="scientific">Chryseobacterium wanjuense</name>
    <dbReference type="NCBI Taxonomy" id="356305"/>
    <lineage>
        <taxon>Bacteria</taxon>
        <taxon>Pseudomonadati</taxon>
        <taxon>Bacteroidota</taxon>
        <taxon>Flavobacteriia</taxon>
        <taxon>Flavobacteriales</taxon>
        <taxon>Weeksellaceae</taxon>
        <taxon>Chryseobacterium group</taxon>
        <taxon>Chryseobacterium</taxon>
    </lineage>
</organism>
<dbReference type="EC" id="2.7.7.7" evidence="1"/>
<dbReference type="NCBIfam" id="TIGR00594">
    <property type="entry name" value="polc"/>
    <property type="match status" value="1"/>
</dbReference>
<dbReference type="InterPro" id="IPR004013">
    <property type="entry name" value="PHP_dom"/>
</dbReference>
<evidence type="ECO:0000259" key="7">
    <source>
        <dbReference type="SMART" id="SM00481"/>
    </source>
</evidence>
<evidence type="ECO:0000256" key="2">
    <source>
        <dbReference type="ARBA" id="ARBA00022679"/>
    </source>
</evidence>
<dbReference type="GO" id="GO:0006260">
    <property type="term" value="P:DNA replication"/>
    <property type="evidence" value="ECO:0007669"/>
    <property type="project" value="UniProtKB-KW"/>
</dbReference>
<evidence type="ECO:0000313" key="8">
    <source>
        <dbReference type="EMBL" id="SEW33271.1"/>
    </source>
</evidence>
<dbReference type="Proteomes" id="UP000199469">
    <property type="component" value="Unassembled WGS sequence"/>
</dbReference>
<dbReference type="Pfam" id="PF02811">
    <property type="entry name" value="PHP"/>
    <property type="match status" value="1"/>
</dbReference>
<dbReference type="InterPro" id="IPR003141">
    <property type="entry name" value="Pol/His_phosphatase_N"/>
</dbReference>
<dbReference type="GO" id="GO:0003887">
    <property type="term" value="F:DNA-directed DNA polymerase activity"/>
    <property type="evidence" value="ECO:0007669"/>
    <property type="project" value="UniProtKB-KW"/>
</dbReference>
<dbReference type="Pfam" id="PF14579">
    <property type="entry name" value="HHH_6"/>
    <property type="match status" value="1"/>
</dbReference>
<gene>
    <name evidence="8" type="ORF">SAMN05421841_2383</name>
</gene>
<dbReference type="AlphaFoldDB" id="A0A1I0R002"/>
<evidence type="ECO:0000256" key="4">
    <source>
        <dbReference type="ARBA" id="ARBA00022705"/>
    </source>
</evidence>
<evidence type="ECO:0000256" key="5">
    <source>
        <dbReference type="ARBA" id="ARBA00022932"/>
    </source>
</evidence>
<dbReference type="GO" id="GO:0008408">
    <property type="term" value="F:3'-5' exonuclease activity"/>
    <property type="evidence" value="ECO:0007669"/>
    <property type="project" value="InterPro"/>
</dbReference>
<reference evidence="9" key="1">
    <citation type="submission" date="2016-10" db="EMBL/GenBank/DDBJ databases">
        <authorList>
            <person name="Varghese N."/>
            <person name="Submissions S."/>
        </authorList>
    </citation>
    <scope>NUCLEOTIDE SEQUENCE [LARGE SCALE GENOMIC DNA]</scope>
    <source>
        <strain evidence="9">DSM 17724</strain>
    </source>
</reference>
<dbReference type="InterPro" id="IPR011708">
    <property type="entry name" value="DNA_pol3_alpha_NTPase_dom"/>
</dbReference>
<dbReference type="InterPro" id="IPR004805">
    <property type="entry name" value="DnaE2/DnaE/PolC"/>
</dbReference>
<dbReference type="InterPro" id="IPR029460">
    <property type="entry name" value="DNAPol_HHH"/>
</dbReference>
<dbReference type="Gene3D" id="1.10.150.870">
    <property type="match status" value="1"/>
</dbReference>
<name>A0A1I0R002_9FLAO</name>
<dbReference type="InterPro" id="IPR040982">
    <property type="entry name" value="DNA_pol3_finger"/>
</dbReference>
<dbReference type="RefSeq" id="WP_062671438.1">
    <property type="nucleotide sequence ID" value="NZ_FOIU01000001.1"/>
</dbReference>
<dbReference type="SUPFAM" id="SSF89550">
    <property type="entry name" value="PHP domain-like"/>
    <property type="match status" value="1"/>
</dbReference>
<feature type="domain" description="Polymerase/histidinol phosphatase N-terminal" evidence="7">
    <location>
        <begin position="1"/>
        <end position="68"/>
    </location>
</feature>
<dbReference type="Pfam" id="PF17657">
    <property type="entry name" value="DNA_pol3_finger"/>
    <property type="match status" value="1"/>
</dbReference>
<dbReference type="PANTHER" id="PTHR32294">
    <property type="entry name" value="DNA POLYMERASE III SUBUNIT ALPHA"/>
    <property type="match status" value="1"/>
</dbReference>
<evidence type="ECO:0000256" key="1">
    <source>
        <dbReference type="ARBA" id="ARBA00012417"/>
    </source>
</evidence>
<evidence type="ECO:0000313" key="9">
    <source>
        <dbReference type="Proteomes" id="UP000199469"/>
    </source>
</evidence>
<dbReference type="STRING" id="356305.SAMN05421841_2383"/>